<evidence type="ECO:0000313" key="2">
    <source>
        <dbReference type="EMBL" id="GMS92130.1"/>
    </source>
</evidence>
<sequence length="80" mass="8601">MMVPPRMCCCSVTMASQIMAIVALIPVVSLAVMDWLVDPQLANHITLTVLAGLEVIACVLVVIANCTGKHLLLYPIIIIQ</sequence>
<evidence type="ECO:0000313" key="3">
    <source>
        <dbReference type="Proteomes" id="UP001432027"/>
    </source>
</evidence>
<proteinExistence type="predicted"/>
<dbReference type="EMBL" id="BTSX01000004">
    <property type="protein sequence ID" value="GMS92130.1"/>
    <property type="molecule type" value="Genomic_DNA"/>
</dbReference>
<keyword evidence="3" id="KW-1185">Reference proteome</keyword>
<keyword evidence="1" id="KW-0472">Membrane</keyword>
<dbReference type="Proteomes" id="UP001432027">
    <property type="component" value="Unassembled WGS sequence"/>
</dbReference>
<protein>
    <recommendedName>
        <fullName evidence="4">G protein-coupled receptor</fullName>
    </recommendedName>
</protein>
<name>A0AAV5TFT9_9BILA</name>
<comment type="caution">
    <text evidence="2">The sequence shown here is derived from an EMBL/GenBank/DDBJ whole genome shotgun (WGS) entry which is preliminary data.</text>
</comment>
<dbReference type="AlphaFoldDB" id="A0AAV5TFT9"/>
<evidence type="ECO:0008006" key="4">
    <source>
        <dbReference type="Google" id="ProtNLM"/>
    </source>
</evidence>
<evidence type="ECO:0000256" key="1">
    <source>
        <dbReference type="SAM" id="Phobius"/>
    </source>
</evidence>
<feature type="transmembrane region" description="Helical" evidence="1">
    <location>
        <begin position="12"/>
        <end position="33"/>
    </location>
</feature>
<reference evidence="2" key="1">
    <citation type="submission" date="2023-10" db="EMBL/GenBank/DDBJ databases">
        <title>Genome assembly of Pristionchus species.</title>
        <authorList>
            <person name="Yoshida K."/>
            <person name="Sommer R.J."/>
        </authorList>
    </citation>
    <scope>NUCLEOTIDE SEQUENCE</scope>
    <source>
        <strain evidence="2">RS0144</strain>
    </source>
</reference>
<accession>A0AAV5TFT9</accession>
<keyword evidence="1" id="KW-0812">Transmembrane</keyword>
<keyword evidence="1" id="KW-1133">Transmembrane helix</keyword>
<organism evidence="2 3">
    <name type="scientific">Pristionchus entomophagus</name>
    <dbReference type="NCBI Taxonomy" id="358040"/>
    <lineage>
        <taxon>Eukaryota</taxon>
        <taxon>Metazoa</taxon>
        <taxon>Ecdysozoa</taxon>
        <taxon>Nematoda</taxon>
        <taxon>Chromadorea</taxon>
        <taxon>Rhabditida</taxon>
        <taxon>Rhabditina</taxon>
        <taxon>Diplogasteromorpha</taxon>
        <taxon>Diplogasteroidea</taxon>
        <taxon>Neodiplogasteridae</taxon>
        <taxon>Pristionchus</taxon>
    </lineage>
</organism>
<feature type="non-terminal residue" evidence="2">
    <location>
        <position position="80"/>
    </location>
</feature>
<feature type="transmembrane region" description="Helical" evidence="1">
    <location>
        <begin position="45"/>
        <end position="64"/>
    </location>
</feature>
<gene>
    <name evidence="2" type="ORF">PENTCL1PPCAC_14305</name>
</gene>